<feature type="chain" id="PRO_5040179002" description="Cuticle protein" evidence="4">
    <location>
        <begin position="17"/>
        <end position="431"/>
    </location>
</feature>
<accession>A0A9P9YP62</accession>
<reference evidence="5" key="1">
    <citation type="journal article" date="2023" name="Genome Biol. Evol.">
        <title>Long-read-based Genome Assembly of Drosophila gunungcola Reveals Fewer Chemosensory Genes in Flower-breeding Species.</title>
        <authorList>
            <person name="Negi A."/>
            <person name="Liao B.Y."/>
            <person name="Yeh S.D."/>
        </authorList>
    </citation>
    <scope>NUCLEOTIDE SEQUENCE</scope>
    <source>
        <strain evidence="5">Sukarami</strain>
    </source>
</reference>
<feature type="region of interest" description="Disordered" evidence="3">
    <location>
        <begin position="351"/>
        <end position="409"/>
    </location>
</feature>
<keyword evidence="1 2" id="KW-0193">Cuticle</keyword>
<comment type="caution">
    <text evidence="5">The sequence shown here is derived from an EMBL/GenBank/DDBJ whole genome shotgun (WGS) entry which is preliminary data.</text>
</comment>
<name>A0A9P9YP62_9MUSC</name>
<dbReference type="EMBL" id="JAMKOV010000004">
    <property type="protein sequence ID" value="KAI8040335.1"/>
    <property type="molecule type" value="Genomic_DNA"/>
</dbReference>
<evidence type="ECO:0008006" key="7">
    <source>
        <dbReference type="Google" id="ProtNLM"/>
    </source>
</evidence>
<proteinExistence type="predicted"/>
<dbReference type="PANTHER" id="PTHR12236:SF95">
    <property type="entry name" value="CUTICULAR PROTEIN 76BD, ISOFORM C-RELATED"/>
    <property type="match status" value="1"/>
</dbReference>
<dbReference type="GO" id="GO:0005615">
    <property type="term" value="C:extracellular space"/>
    <property type="evidence" value="ECO:0007669"/>
    <property type="project" value="TreeGrafter"/>
</dbReference>
<dbReference type="PROSITE" id="PS51155">
    <property type="entry name" value="CHIT_BIND_RR_2"/>
    <property type="match status" value="2"/>
</dbReference>
<evidence type="ECO:0000256" key="3">
    <source>
        <dbReference type="SAM" id="MobiDB-lite"/>
    </source>
</evidence>
<protein>
    <recommendedName>
        <fullName evidence="7">Cuticle protein</fullName>
    </recommendedName>
</protein>
<dbReference type="Pfam" id="PF00379">
    <property type="entry name" value="Chitin_bind_4"/>
    <property type="match status" value="2"/>
</dbReference>
<dbReference type="AlphaFoldDB" id="A0A9P9YP62"/>
<evidence type="ECO:0000313" key="5">
    <source>
        <dbReference type="EMBL" id="KAI8040335.1"/>
    </source>
</evidence>
<dbReference type="PROSITE" id="PS00233">
    <property type="entry name" value="CHIT_BIND_RR_1"/>
    <property type="match status" value="2"/>
</dbReference>
<dbReference type="InterPro" id="IPR031311">
    <property type="entry name" value="CHIT_BIND_RR_consensus"/>
</dbReference>
<dbReference type="Proteomes" id="UP001059596">
    <property type="component" value="Unassembled WGS sequence"/>
</dbReference>
<dbReference type="PANTHER" id="PTHR12236">
    <property type="entry name" value="STRUCTURAL CONTITUENT OF CUTICLE"/>
    <property type="match status" value="1"/>
</dbReference>
<sequence length="431" mass="47308">MKYFVAIALLFAAAQAVPIELGHYAPALVHHAPVLSHAVHAVHAVHAEPVAYPKYSFNYGIKDPHTGDIKSQAEERDGDVVKGQYSLVEPDGSVRTVDYTADDHNGFNAVVHKTAPTKIIAHAPVLHAAPIFLLTTKVYTALSTPLPGKSGAYNKAAAENESGKAKVSNYFLHEPYGPNTYAFGYEVDDPQTKNSQFREEKRFVNGSIQGSYGYARPDGRIEVTKYRANEDGGYSAQIETFKAGDERVRAVWPTERPDILVERSKTESPSNVTWDPKSHLNVSVSHVADHVAQQLKEQHGLDLNHIDVTKDLLKPAVLDVIQGKAPAKGLPVQNLIPQQFPIVPFQLPADQTTAKATTAEPQKTESSKYNRAKTNNAEKAPQVEETEASLPPPRPLVNSSPSAANWQQRTIEANRREFLANLPNLSEARLE</sequence>
<evidence type="ECO:0000256" key="1">
    <source>
        <dbReference type="ARBA" id="ARBA00022460"/>
    </source>
</evidence>
<feature type="compositionally biased region" description="Polar residues" evidence="3">
    <location>
        <begin position="351"/>
        <end position="361"/>
    </location>
</feature>
<evidence type="ECO:0000256" key="4">
    <source>
        <dbReference type="SAM" id="SignalP"/>
    </source>
</evidence>
<keyword evidence="6" id="KW-1185">Reference proteome</keyword>
<dbReference type="InterPro" id="IPR051217">
    <property type="entry name" value="Insect_Cuticle_Struc_Prot"/>
</dbReference>
<dbReference type="GO" id="GO:0042302">
    <property type="term" value="F:structural constituent of cuticle"/>
    <property type="evidence" value="ECO:0007669"/>
    <property type="project" value="UniProtKB-UniRule"/>
</dbReference>
<organism evidence="5 6">
    <name type="scientific">Drosophila gunungcola</name>
    <name type="common">fruit fly</name>
    <dbReference type="NCBI Taxonomy" id="103775"/>
    <lineage>
        <taxon>Eukaryota</taxon>
        <taxon>Metazoa</taxon>
        <taxon>Ecdysozoa</taxon>
        <taxon>Arthropoda</taxon>
        <taxon>Hexapoda</taxon>
        <taxon>Insecta</taxon>
        <taxon>Pterygota</taxon>
        <taxon>Neoptera</taxon>
        <taxon>Endopterygota</taxon>
        <taxon>Diptera</taxon>
        <taxon>Brachycera</taxon>
        <taxon>Muscomorpha</taxon>
        <taxon>Ephydroidea</taxon>
        <taxon>Drosophilidae</taxon>
        <taxon>Drosophila</taxon>
        <taxon>Sophophora</taxon>
    </lineage>
</organism>
<keyword evidence="4" id="KW-0732">Signal</keyword>
<feature type="signal peptide" evidence="4">
    <location>
        <begin position="1"/>
        <end position="16"/>
    </location>
</feature>
<evidence type="ECO:0000313" key="6">
    <source>
        <dbReference type="Proteomes" id="UP001059596"/>
    </source>
</evidence>
<dbReference type="PRINTS" id="PR00947">
    <property type="entry name" value="CUTICLE"/>
</dbReference>
<evidence type="ECO:0000256" key="2">
    <source>
        <dbReference type="PROSITE-ProRule" id="PRU00497"/>
    </source>
</evidence>
<gene>
    <name evidence="5" type="ORF">M5D96_006275</name>
</gene>
<dbReference type="InterPro" id="IPR000618">
    <property type="entry name" value="Insect_cuticle"/>
</dbReference>
<dbReference type="GO" id="GO:0031012">
    <property type="term" value="C:extracellular matrix"/>
    <property type="evidence" value="ECO:0007669"/>
    <property type="project" value="TreeGrafter"/>
</dbReference>
<feature type="compositionally biased region" description="Polar residues" evidence="3">
    <location>
        <begin position="397"/>
        <end position="409"/>
    </location>
</feature>